<dbReference type="AlphaFoldDB" id="A0A392SJZ1"/>
<accession>A0A392SJZ1</accession>
<keyword evidence="3" id="KW-1185">Reference proteome</keyword>
<feature type="non-terminal residue" evidence="2">
    <location>
        <position position="1"/>
    </location>
</feature>
<dbReference type="EMBL" id="LXQA010397482">
    <property type="protein sequence ID" value="MCI49191.1"/>
    <property type="molecule type" value="Genomic_DNA"/>
</dbReference>
<sequence length="101" mass="11359">RLRTRSGKASVSTSAPRKEEILSKKIGLKPQMYGPKRSWSKGTILTEKKKNLKRKTPPSSDSEYDVEHDVEDIEDSEDDRRQDVGHDAVSIGLSGRKKIHG</sequence>
<feature type="compositionally biased region" description="Acidic residues" evidence="1">
    <location>
        <begin position="62"/>
        <end position="77"/>
    </location>
</feature>
<protein>
    <submittedName>
        <fullName evidence="2">Uncharacterized protein</fullName>
    </submittedName>
</protein>
<name>A0A392SJZ1_9FABA</name>
<evidence type="ECO:0000313" key="2">
    <source>
        <dbReference type="EMBL" id="MCI49191.1"/>
    </source>
</evidence>
<evidence type="ECO:0000256" key="1">
    <source>
        <dbReference type="SAM" id="MobiDB-lite"/>
    </source>
</evidence>
<comment type="caution">
    <text evidence="2">The sequence shown here is derived from an EMBL/GenBank/DDBJ whole genome shotgun (WGS) entry which is preliminary data.</text>
</comment>
<organism evidence="2 3">
    <name type="scientific">Trifolium medium</name>
    <dbReference type="NCBI Taxonomy" id="97028"/>
    <lineage>
        <taxon>Eukaryota</taxon>
        <taxon>Viridiplantae</taxon>
        <taxon>Streptophyta</taxon>
        <taxon>Embryophyta</taxon>
        <taxon>Tracheophyta</taxon>
        <taxon>Spermatophyta</taxon>
        <taxon>Magnoliopsida</taxon>
        <taxon>eudicotyledons</taxon>
        <taxon>Gunneridae</taxon>
        <taxon>Pentapetalae</taxon>
        <taxon>rosids</taxon>
        <taxon>fabids</taxon>
        <taxon>Fabales</taxon>
        <taxon>Fabaceae</taxon>
        <taxon>Papilionoideae</taxon>
        <taxon>50 kb inversion clade</taxon>
        <taxon>NPAAA clade</taxon>
        <taxon>Hologalegina</taxon>
        <taxon>IRL clade</taxon>
        <taxon>Trifolieae</taxon>
        <taxon>Trifolium</taxon>
    </lineage>
</organism>
<feature type="region of interest" description="Disordered" evidence="1">
    <location>
        <begin position="1"/>
        <end position="101"/>
    </location>
</feature>
<reference evidence="2 3" key="1">
    <citation type="journal article" date="2018" name="Front. Plant Sci.">
        <title>Red Clover (Trifolium pratense) and Zigzag Clover (T. medium) - A Picture of Genomic Similarities and Differences.</title>
        <authorList>
            <person name="Dluhosova J."/>
            <person name="Istvanek J."/>
            <person name="Nedelnik J."/>
            <person name="Repkova J."/>
        </authorList>
    </citation>
    <scope>NUCLEOTIDE SEQUENCE [LARGE SCALE GENOMIC DNA]</scope>
    <source>
        <strain evidence="3">cv. 10/8</strain>
        <tissue evidence="2">Leaf</tissue>
    </source>
</reference>
<proteinExistence type="predicted"/>
<feature type="non-terminal residue" evidence="2">
    <location>
        <position position="101"/>
    </location>
</feature>
<dbReference type="Proteomes" id="UP000265520">
    <property type="component" value="Unassembled WGS sequence"/>
</dbReference>
<evidence type="ECO:0000313" key="3">
    <source>
        <dbReference type="Proteomes" id="UP000265520"/>
    </source>
</evidence>